<evidence type="ECO:0000313" key="2">
    <source>
        <dbReference type="Proteomes" id="UP000431913"/>
    </source>
</evidence>
<dbReference type="SUPFAM" id="SSF53474">
    <property type="entry name" value="alpha/beta-Hydrolases"/>
    <property type="match status" value="1"/>
</dbReference>
<accession>A0A6I2UD95</accession>
<dbReference type="RefSeq" id="WP_154523458.1">
    <property type="nucleotide sequence ID" value="NZ_CATXDA010000002.1"/>
</dbReference>
<dbReference type="EMBL" id="VUNJ01000016">
    <property type="protein sequence ID" value="MST92905.1"/>
    <property type="molecule type" value="Genomic_DNA"/>
</dbReference>
<dbReference type="PANTHER" id="PTHR48098">
    <property type="entry name" value="ENTEROCHELIN ESTERASE-RELATED"/>
    <property type="match status" value="1"/>
</dbReference>
<organism evidence="1 2">
    <name type="scientific">Ruthenibacterium lactatiformans</name>
    <dbReference type="NCBI Taxonomy" id="1550024"/>
    <lineage>
        <taxon>Bacteria</taxon>
        <taxon>Bacillati</taxon>
        <taxon>Bacillota</taxon>
        <taxon>Clostridia</taxon>
        <taxon>Eubacteriales</taxon>
        <taxon>Oscillospiraceae</taxon>
        <taxon>Ruthenibacterium</taxon>
    </lineage>
</organism>
<evidence type="ECO:0000313" key="1">
    <source>
        <dbReference type="EMBL" id="MST92905.1"/>
    </source>
</evidence>
<sequence length="296" mass="33785">MKQYHYHDVDFRGTIERVIYTVTTPAGKILNKYANVYLPYGYDASDLAKRYNILYLMHGSGGNPDAWLDCCPIKNMLEHTFSTREAEPMIVVFPSFYKETISRTGKRDANYEYQNVLFFLQELICALMPAVEGRYHTYAESTSEKDLLAARGHRAFGGFSMGGATTWAVLTHCPEYFSRFVPLSGDCWEIEPLGGRSKPKETAQFLHDLIRNSAFAPEDFHIFAATGTEDAASQSLTPQIEEMKQLTDVFHFSEDCACGNLHFLLANGEVHAYEAVYQYLYHYLPYLFAECRRNLS</sequence>
<protein>
    <submittedName>
        <fullName evidence="1">Uncharacterized protein</fullName>
    </submittedName>
</protein>
<proteinExistence type="predicted"/>
<dbReference type="InterPro" id="IPR050583">
    <property type="entry name" value="Mycobacterial_A85_antigen"/>
</dbReference>
<reference evidence="1 2" key="1">
    <citation type="submission" date="2019-08" db="EMBL/GenBank/DDBJ databases">
        <title>In-depth cultivation of the pig gut microbiome towards novel bacterial diversity and tailored functional studies.</title>
        <authorList>
            <person name="Wylensek D."/>
            <person name="Hitch T.C.A."/>
            <person name="Clavel T."/>
        </authorList>
    </citation>
    <scope>NUCLEOTIDE SEQUENCE [LARGE SCALE GENOMIC DNA]</scope>
    <source>
        <strain evidence="1 2">WCA3-601-WT-6J</strain>
    </source>
</reference>
<dbReference type="Proteomes" id="UP000431913">
    <property type="component" value="Unassembled WGS sequence"/>
</dbReference>
<dbReference type="Gene3D" id="3.40.50.1820">
    <property type="entry name" value="alpha/beta hydrolase"/>
    <property type="match status" value="1"/>
</dbReference>
<dbReference type="InterPro" id="IPR029058">
    <property type="entry name" value="AB_hydrolase_fold"/>
</dbReference>
<dbReference type="AlphaFoldDB" id="A0A6I2UD95"/>
<dbReference type="Pfam" id="PF00756">
    <property type="entry name" value="Esterase"/>
    <property type="match status" value="1"/>
</dbReference>
<name>A0A6I2UD95_9FIRM</name>
<dbReference type="InterPro" id="IPR000801">
    <property type="entry name" value="Esterase-like"/>
</dbReference>
<gene>
    <name evidence="1" type="ORF">FYJ76_13365</name>
</gene>
<comment type="caution">
    <text evidence="1">The sequence shown here is derived from an EMBL/GenBank/DDBJ whole genome shotgun (WGS) entry which is preliminary data.</text>
</comment>